<reference evidence="2 3" key="1">
    <citation type="submission" date="2024-03" db="EMBL/GenBank/DDBJ databases">
        <title>Isolation and characterization of a phage collection against Pseudomonas putida.</title>
        <authorList>
            <person name="Brauer A."/>
            <person name="Rosendahl S."/>
            <person name="Kangsep A."/>
            <person name="Rikberg R."/>
            <person name="Lewanczyk A.C."/>
            <person name="Horak R."/>
            <person name="Tamman H."/>
        </authorList>
    </citation>
    <scope>NUCLEOTIDE SEQUENCE [LARGE SCALE GENOMIC DNA]</scope>
</reference>
<accession>A0AAX4MZC2</accession>
<sequence>MNKFNVGDTLLVTNTGQSYSSYQSAAERLGIAGIWKKGRLASEHLTDELSTVKVLSVVHDNGDYIYGVQCEKGMGWLIGEGGLELVQKGQDTATRRECVDYAKGIIQMDSELQALRKELEELREFKQRVLEAIK</sequence>
<dbReference type="EMBL" id="PP496415">
    <property type="protein sequence ID" value="WYV99428.1"/>
    <property type="molecule type" value="Genomic_DNA"/>
</dbReference>
<proteinExistence type="predicted"/>
<dbReference type="Proteomes" id="UP001480661">
    <property type="component" value="Segment"/>
</dbReference>
<evidence type="ECO:0000313" key="2">
    <source>
        <dbReference type="EMBL" id="WYV99428.1"/>
    </source>
</evidence>
<protein>
    <submittedName>
        <fullName evidence="2">Uncharacterized protein</fullName>
    </submittedName>
</protein>
<feature type="coiled-coil region" evidence="1">
    <location>
        <begin position="105"/>
        <end position="132"/>
    </location>
</feature>
<evidence type="ECO:0000313" key="3">
    <source>
        <dbReference type="Proteomes" id="UP001480661"/>
    </source>
</evidence>
<name>A0AAX4MZC2_9CAUD</name>
<organism evidence="2 3">
    <name type="scientific">Pseudomonas phage vB_PpuM-NoPa</name>
    <dbReference type="NCBI Taxonomy" id="3132619"/>
    <lineage>
        <taxon>Viruses</taxon>
        <taxon>Duplodnaviria</taxon>
        <taxon>Heunggongvirae</taxon>
        <taxon>Uroviricota</taxon>
        <taxon>Caudoviricetes</taxon>
        <taxon>Vandenendeviridae</taxon>
        <taxon>Gorskivirinae</taxon>
        <taxon>Tartuvirus</taxon>
        <taxon>Tartuvirus nopa</taxon>
    </lineage>
</organism>
<evidence type="ECO:0000256" key="1">
    <source>
        <dbReference type="SAM" id="Coils"/>
    </source>
</evidence>
<keyword evidence="3" id="KW-1185">Reference proteome</keyword>
<gene>
    <name evidence="2" type="ORF">NoPa_00089</name>
</gene>
<keyword evidence="1" id="KW-0175">Coiled coil</keyword>